<sequence>MWGWMSMESELELELMIRNGSRQLRYSSVDIVGSHGGGKREIEKGRGTRKGKEQGKGKGKGKSRRKEKVEEGPPSVMMDDPSYDVCVPVPVPEPGPTSTASVMNDDSSLTINNDGVGDSHQHHLGSWSIEEHIQQEQPRVDFDDPLGFSFGAAMTAGFTDWWG</sequence>
<evidence type="ECO:0000256" key="1">
    <source>
        <dbReference type="SAM" id="MobiDB-lite"/>
    </source>
</evidence>
<evidence type="ECO:0000313" key="3">
    <source>
        <dbReference type="Proteomes" id="UP000297245"/>
    </source>
</evidence>
<feature type="region of interest" description="Disordered" evidence="1">
    <location>
        <begin position="31"/>
        <end position="100"/>
    </location>
</feature>
<dbReference type="Proteomes" id="UP000297245">
    <property type="component" value="Unassembled WGS sequence"/>
</dbReference>
<dbReference type="AlphaFoldDB" id="A0A4S8MHY5"/>
<protein>
    <submittedName>
        <fullName evidence="2">Uncharacterized protein</fullName>
    </submittedName>
</protein>
<feature type="compositionally biased region" description="Basic and acidic residues" evidence="1">
    <location>
        <begin position="38"/>
        <end position="56"/>
    </location>
</feature>
<proteinExistence type="predicted"/>
<gene>
    <name evidence="2" type="ORF">K435DRAFT_792679</name>
</gene>
<dbReference type="EMBL" id="ML179078">
    <property type="protein sequence ID" value="THV02320.1"/>
    <property type="molecule type" value="Genomic_DNA"/>
</dbReference>
<keyword evidence="3" id="KW-1185">Reference proteome</keyword>
<organism evidence="2 3">
    <name type="scientific">Dendrothele bispora (strain CBS 962.96)</name>
    <dbReference type="NCBI Taxonomy" id="1314807"/>
    <lineage>
        <taxon>Eukaryota</taxon>
        <taxon>Fungi</taxon>
        <taxon>Dikarya</taxon>
        <taxon>Basidiomycota</taxon>
        <taxon>Agaricomycotina</taxon>
        <taxon>Agaricomycetes</taxon>
        <taxon>Agaricomycetidae</taxon>
        <taxon>Agaricales</taxon>
        <taxon>Agaricales incertae sedis</taxon>
        <taxon>Dendrothele</taxon>
    </lineage>
</organism>
<feature type="compositionally biased region" description="Basic residues" evidence="1">
    <location>
        <begin position="57"/>
        <end position="66"/>
    </location>
</feature>
<evidence type="ECO:0000313" key="2">
    <source>
        <dbReference type="EMBL" id="THV02320.1"/>
    </source>
</evidence>
<name>A0A4S8MHY5_DENBC</name>
<accession>A0A4S8MHY5</accession>
<reference evidence="2 3" key="1">
    <citation type="journal article" date="2019" name="Nat. Ecol. Evol.">
        <title>Megaphylogeny resolves global patterns of mushroom evolution.</title>
        <authorList>
            <person name="Varga T."/>
            <person name="Krizsan K."/>
            <person name="Foldi C."/>
            <person name="Dima B."/>
            <person name="Sanchez-Garcia M."/>
            <person name="Sanchez-Ramirez S."/>
            <person name="Szollosi G.J."/>
            <person name="Szarkandi J.G."/>
            <person name="Papp V."/>
            <person name="Albert L."/>
            <person name="Andreopoulos W."/>
            <person name="Angelini C."/>
            <person name="Antonin V."/>
            <person name="Barry K.W."/>
            <person name="Bougher N.L."/>
            <person name="Buchanan P."/>
            <person name="Buyck B."/>
            <person name="Bense V."/>
            <person name="Catcheside P."/>
            <person name="Chovatia M."/>
            <person name="Cooper J."/>
            <person name="Damon W."/>
            <person name="Desjardin D."/>
            <person name="Finy P."/>
            <person name="Geml J."/>
            <person name="Haridas S."/>
            <person name="Hughes K."/>
            <person name="Justo A."/>
            <person name="Karasinski D."/>
            <person name="Kautmanova I."/>
            <person name="Kiss B."/>
            <person name="Kocsube S."/>
            <person name="Kotiranta H."/>
            <person name="LaButti K.M."/>
            <person name="Lechner B.E."/>
            <person name="Liimatainen K."/>
            <person name="Lipzen A."/>
            <person name="Lukacs Z."/>
            <person name="Mihaltcheva S."/>
            <person name="Morgado L.N."/>
            <person name="Niskanen T."/>
            <person name="Noordeloos M.E."/>
            <person name="Ohm R.A."/>
            <person name="Ortiz-Santana B."/>
            <person name="Ovrebo C."/>
            <person name="Racz N."/>
            <person name="Riley R."/>
            <person name="Savchenko A."/>
            <person name="Shiryaev A."/>
            <person name="Soop K."/>
            <person name="Spirin V."/>
            <person name="Szebenyi C."/>
            <person name="Tomsovsky M."/>
            <person name="Tulloss R.E."/>
            <person name="Uehling J."/>
            <person name="Grigoriev I.V."/>
            <person name="Vagvolgyi C."/>
            <person name="Papp T."/>
            <person name="Martin F.M."/>
            <person name="Miettinen O."/>
            <person name="Hibbett D.S."/>
            <person name="Nagy L.G."/>
        </authorList>
    </citation>
    <scope>NUCLEOTIDE SEQUENCE [LARGE SCALE GENOMIC DNA]</scope>
    <source>
        <strain evidence="2 3">CBS 962.96</strain>
    </source>
</reference>